<dbReference type="InterPro" id="IPR050109">
    <property type="entry name" value="HTH-type_TetR-like_transc_reg"/>
</dbReference>
<evidence type="ECO:0000313" key="5">
    <source>
        <dbReference type="Proteomes" id="UP000037023"/>
    </source>
</evidence>
<dbReference type="InterPro" id="IPR036271">
    <property type="entry name" value="Tet_transcr_reg_TetR-rel_C_sf"/>
</dbReference>
<dbReference type="RefSeq" id="WP_033212551.1">
    <property type="nucleotide sequence ID" value="NZ_LGUP01000104.1"/>
</dbReference>
<dbReference type="PANTHER" id="PTHR30055">
    <property type="entry name" value="HTH-TYPE TRANSCRIPTIONAL REGULATOR RUTR"/>
    <property type="match status" value="1"/>
</dbReference>
<dbReference type="EMBL" id="LGUP01000104">
    <property type="protein sequence ID" value="KOG29436.1"/>
    <property type="molecule type" value="Genomic_DNA"/>
</dbReference>
<feature type="domain" description="HTH tetR-type" evidence="3">
    <location>
        <begin position="17"/>
        <end position="77"/>
    </location>
</feature>
<comment type="caution">
    <text evidence="4">The sequence shown here is derived from an EMBL/GenBank/DDBJ whole genome shotgun (WGS) entry which is preliminary data.</text>
</comment>
<dbReference type="AlphaFoldDB" id="A0A0L8KU07"/>
<keyword evidence="1 2" id="KW-0238">DNA-binding</keyword>
<dbReference type="PROSITE" id="PS50977">
    <property type="entry name" value="HTH_TETR_2"/>
    <property type="match status" value="1"/>
</dbReference>
<dbReference type="OrthoDB" id="4214267at2"/>
<dbReference type="GO" id="GO:0000976">
    <property type="term" value="F:transcription cis-regulatory region binding"/>
    <property type="evidence" value="ECO:0007669"/>
    <property type="project" value="TreeGrafter"/>
</dbReference>
<dbReference type="Pfam" id="PF00440">
    <property type="entry name" value="TetR_N"/>
    <property type="match status" value="1"/>
</dbReference>
<evidence type="ECO:0000259" key="3">
    <source>
        <dbReference type="PROSITE" id="PS50977"/>
    </source>
</evidence>
<evidence type="ECO:0000256" key="2">
    <source>
        <dbReference type="PROSITE-ProRule" id="PRU00335"/>
    </source>
</evidence>
<name>A0A0L8KU07_STRVR</name>
<feature type="DNA-binding region" description="H-T-H motif" evidence="2">
    <location>
        <begin position="40"/>
        <end position="59"/>
    </location>
</feature>
<dbReference type="InterPro" id="IPR001647">
    <property type="entry name" value="HTH_TetR"/>
</dbReference>
<evidence type="ECO:0000313" key="4">
    <source>
        <dbReference type="EMBL" id="KOG29436.1"/>
    </source>
</evidence>
<dbReference type="Proteomes" id="UP000037023">
    <property type="component" value="Unassembled WGS sequence"/>
</dbReference>
<organism evidence="4 5">
    <name type="scientific">Streptomyces viridochromogenes</name>
    <dbReference type="NCBI Taxonomy" id="1938"/>
    <lineage>
        <taxon>Bacteria</taxon>
        <taxon>Bacillati</taxon>
        <taxon>Actinomycetota</taxon>
        <taxon>Actinomycetes</taxon>
        <taxon>Kitasatosporales</taxon>
        <taxon>Streptomycetaceae</taxon>
        <taxon>Streptomyces</taxon>
    </lineage>
</organism>
<accession>A0A0L8KU07</accession>
<dbReference type="SUPFAM" id="SSF46689">
    <property type="entry name" value="Homeodomain-like"/>
    <property type="match status" value="1"/>
</dbReference>
<reference evidence="4 5" key="1">
    <citation type="submission" date="2015-06" db="EMBL/GenBank/DDBJ databases">
        <authorList>
            <person name="Hoefler B.C."/>
            <person name="Straight P.D."/>
        </authorList>
    </citation>
    <scope>NUCLEOTIDE SEQUENCE [LARGE SCALE GENOMIC DNA]</scope>
    <source>
        <strain evidence="4 5">NRRL 3427</strain>
    </source>
</reference>
<dbReference type="Gene3D" id="1.10.357.10">
    <property type="entry name" value="Tetracycline Repressor, domain 2"/>
    <property type="match status" value="1"/>
</dbReference>
<proteinExistence type="predicted"/>
<dbReference type="PATRIC" id="fig|1938.6.peg.2833"/>
<evidence type="ECO:0000256" key="1">
    <source>
        <dbReference type="ARBA" id="ARBA00023125"/>
    </source>
</evidence>
<dbReference type="SUPFAM" id="SSF48498">
    <property type="entry name" value="Tetracyclin repressor-like, C-terminal domain"/>
    <property type="match status" value="1"/>
</dbReference>
<dbReference type="InterPro" id="IPR009057">
    <property type="entry name" value="Homeodomain-like_sf"/>
</dbReference>
<gene>
    <name evidence="4" type="ORF">ADK34_13070</name>
</gene>
<sequence length="211" mass="22785">MEKQTTGAAGTRRRGGRGARERILKAAAELFYEEGIHATGVARLAEKAEVSSRTFYQHFPSKNALVEEYLKTFDEQISRNFDEQLNGSGLSPQEQLLGIFTKVAEDPMTPSVATVMRGCPFHNAAVEAAGSMPDVTGVVQRYKQRFVERLAGLAAEAGARDPQHLGWQLAVLVEGATALSTSLDSDRPGHAAVEAARVLIHNALPDAPTSR</sequence>
<protein>
    <recommendedName>
        <fullName evidence="3">HTH tetR-type domain-containing protein</fullName>
    </recommendedName>
</protein>
<dbReference type="GO" id="GO:0003700">
    <property type="term" value="F:DNA-binding transcription factor activity"/>
    <property type="evidence" value="ECO:0007669"/>
    <property type="project" value="TreeGrafter"/>
</dbReference>
<dbReference type="PANTHER" id="PTHR30055:SF200">
    <property type="entry name" value="HTH-TYPE TRANSCRIPTIONAL REPRESSOR BDCR"/>
    <property type="match status" value="1"/>
</dbReference>
<dbReference type="PRINTS" id="PR00455">
    <property type="entry name" value="HTHTETR"/>
</dbReference>